<comment type="similarity">
    <text evidence="8">Belongs to the snail C2H2-type zinc-finger protein family.</text>
</comment>
<feature type="domain" description="C2H2-type" evidence="10">
    <location>
        <begin position="565"/>
        <end position="587"/>
    </location>
</feature>
<protein>
    <recommendedName>
        <fullName evidence="10">C2H2-type domain-containing protein</fullName>
    </recommendedName>
</protein>
<dbReference type="Pfam" id="PF13912">
    <property type="entry name" value="zf-C2H2_6"/>
    <property type="match status" value="1"/>
</dbReference>
<dbReference type="AlphaFoldDB" id="A0ABD0SEV8"/>
<dbReference type="Proteomes" id="UP001549921">
    <property type="component" value="Unassembled WGS sequence"/>
</dbReference>
<dbReference type="SUPFAM" id="SSF57667">
    <property type="entry name" value="beta-beta-alpha zinc fingers"/>
    <property type="match status" value="5"/>
</dbReference>
<accession>A0ABD0SEV8</accession>
<gene>
    <name evidence="11" type="ORF">ABMA28_008855</name>
</gene>
<keyword evidence="2" id="KW-0479">Metal-binding</keyword>
<dbReference type="Pfam" id="PF00096">
    <property type="entry name" value="zf-C2H2"/>
    <property type="match status" value="4"/>
</dbReference>
<feature type="domain" description="C2H2-type" evidence="10">
    <location>
        <begin position="134"/>
        <end position="161"/>
    </location>
</feature>
<keyword evidence="4 9" id="KW-0863">Zinc-finger</keyword>
<dbReference type="GO" id="GO:0008270">
    <property type="term" value="F:zinc ion binding"/>
    <property type="evidence" value="ECO:0007669"/>
    <property type="project" value="UniProtKB-KW"/>
</dbReference>
<feature type="domain" description="C2H2-type" evidence="10">
    <location>
        <begin position="229"/>
        <end position="257"/>
    </location>
</feature>
<evidence type="ECO:0000256" key="8">
    <source>
        <dbReference type="ARBA" id="ARBA00037948"/>
    </source>
</evidence>
<dbReference type="FunFam" id="3.30.160.60:FF:000446">
    <property type="entry name" value="Zinc finger protein"/>
    <property type="match status" value="1"/>
</dbReference>
<dbReference type="GO" id="GO:0003677">
    <property type="term" value="F:DNA binding"/>
    <property type="evidence" value="ECO:0007669"/>
    <property type="project" value="UniProtKB-KW"/>
</dbReference>
<feature type="domain" description="C2H2-type" evidence="10">
    <location>
        <begin position="190"/>
        <end position="219"/>
    </location>
</feature>
<feature type="domain" description="C2H2-type" evidence="10">
    <location>
        <begin position="654"/>
        <end position="683"/>
    </location>
</feature>
<dbReference type="FunFam" id="3.30.160.60:FF:000340">
    <property type="entry name" value="zinc finger protein 473 isoform X1"/>
    <property type="match status" value="1"/>
</dbReference>
<proteinExistence type="inferred from homology"/>
<feature type="domain" description="C2H2-type" evidence="10">
    <location>
        <begin position="162"/>
        <end position="189"/>
    </location>
</feature>
<evidence type="ECO:0000256" key="3">
    <source>
        <dbReference type="ARBA" id="ARBA00022737"/>
    </source>
</evidence>
<evidence type="ECO:0000256" key="1">
    <source>
        <dbReference type="ARBA" id="ARBA00004123"/>
    </source>
</evidence>
<evidence type="ECO:0000259" key="10">
    <source>
        <dbReference type="PROSITE" id="PS50157"/>
    </source>
</evidence>
<evidence type="ECO:0000256" key="2">
    <source>
        <dbReference type="ARBA" id="ARBA00022723"/>
    </source>
</evidence>
<dbReference type="GO" id="GO:0005634">
    <property type="term" value="C:nucleus"/>
    <property type="evidence" value="ECO:0007669"/>
    <property type="project" value="UniProtKB-SubCell"/>
</dbReference>
<feature type="domain" description="C2H2-type" evidence="10">
    <location>
        <begin position="47"/>
        <end position="72"/>
    </location>
</feature>
<dbReference type="InterPro" id="IPR013087">
    <property type="entry name" value="Znf_C2H2_type"/>
</dbReference>
<evidence type="ECO:0000256" key="4">
    <source>
        <dbReference type="ARBA" id="ARBA00022771"/>
    </source>
</evidence>
<name>A0ABD0SEV8_LOXSC</name>
<feature type="domain" description="C2H2-type" evidence="10">
    <location>
        <begin position="684"/>
        <end position="712"/>
    </location>
</feature>
<dbReference type="PANTHER" id="PTHR24388">
    <property type="entry name" value="ZINC FINGER PROTEIN"/>
    <property type="match status" value="1"/>
</dbReference>
<keyword evidence="6" id="KW-0238">DNA-binding</keyword>
<comment type="caution">
    <text evidence="11">The sequence shown here is derived from an EMBL/GenBank/DDBJ whole genome shotgun (WGS) entry which is preliminary data.</text>
</comment>
<dbReference type="PANTHER" id="PTHR24388:SF54">
    <property type="entry name" value="PROTEIN ESCARGOT"/>
    <property type="match status" value="1"/>
</dbReference>
<comment type="subcellular location">
    <subcellularLocation>
        <location evidence="1">Nucleus</location>
    </subcellularLocation>
</comment>
<evidence type="ECO:0000256" key="7">
    <source>
        <dbReference type="ARBA" id="ARBA00023242"/>
    </source>
</evidence>
<dbReference type="SMART" id="SM00355">
    <property type="entry name" value="ZnF_C2H2"/>
    <property type="match status" value="12"/>
</dbReference>
<keyword evidence="7" id="KW-0539">Nucleus</keyword>
<dbReference type="EMBL" id="JBEDNZ010000022">
    <property type="protein sequence ID" value="KAL0818380.1"/>
    <property type="molecule type" value="Genomic_DNA"/>
</dbReference>
<keyword evidence="5" id="KW-0862">Zinc</keyword>
<dbReference type="FunFam" id="3.30.160.60:FF:000065">
    <property type="entry name" value="B-cell CLL/lymphoma 6, member B"/>
    <property type="match status" value="1"/>
</dbReference>
<dbReference type="Gene3D" id="3.30.160.60">
    <property type="entry name" value="Classic Zinc Finger"/>
    <property type="match status" value="7"/>
</dbReference>
<sequence length="717" mass="82780">MDSNLSYFSLPCVDSKSQEVGYDEVLAQFLSGEEPLEEPDLNGPTTLHCEICKKQFDNAKKYYGHLRVHSKDCLWTCDKCPDLKFSTKQQLMKHSLTHKPLHRVWRCPQCSMAFESLWRLQQHLFSKHLEYRPHKCDQCEKSFHKLSDLNKHKSVHDGDRKHGCTQCEMKFKDKSNLKRHMLKHNGEKPYCCPGCGNRFQQLASLRRHTKKCMYAQVNSDNLESSIKKNHCKLCGMSFQYRNVLLEHCARVHANTPVDQKESKPDHEITVDTNRTEDNIVDDILSAEDDYMTLTTHNNLLNSYNPQNEASLNADNLMQIEFLKDMNQLHSLDDELFYNDIDFESFHASQVFNMNTNDMDYGANDKNPEILFDFAEPGRSLDQDLMNDLYHNRAEHLPDDLLNVPDVQGILVDKPNELEQNPTVSVNECSTIFESDVDLEASANLAANLNQLIGENNVQYISTEDDDTFIISLRSEIDAEQLTDMLNIGMEFTGNNNTVVDGHISDNTSDLENHDYAADNIEPIVVKIQQPKLCIDSGVIINDGGGKEREQKEKQVKIKVKKNVLFVCRKCNKVFNKKDNFKSHIATHEPSLRQHRCGVCGATFSYKSTLNKHRLKLHTPRVLPAHGCRLCGRVYSAKWLLKSHIERDHEGLAPYVCDRKDCGKKYFKKSDLDRHIRYHNGERPYSCDICKKKFQQISHMRRHEKSVDCVKRATKHKL</sequence>
<evidence type="ECO:0000256" key="9">
    <source>
        <dbReference type="PROSITE-ProRule" id="PRU00042"/>
    </source>
</evidence>
<dbReference type="PROSITE" id="PS50157">
    <property type="entry name" value="ZINC_FINGER_C2H2_2"/>
    <property type="match status" value="11"/>
</dbReference>
<evidence type="ECO:0000313" key="11">
    <source>
        <dbReference type="EMBL" id="KAL0818380.1"/>
    </source>
</evidence>
<feature type="domain" description="C2H2-type" evidence="10">
    <location>
        <begin position="105"/>
        <end position="133"/>
    </location>
</feature>
<feature type="domain" description="C2H2-type" evidence="10">
    <location>
        <begin position="625"/>
        <end position="653"/>
    </location>
</feature>
<dbReference type="InterPro" id="IPR036236">
    <property type="entry name" value="Znf_C2H2_sf"/>
</dbReference>
<dbReference type="InterPro" id="IPR050527">
    <property type="entry name" value="Snail/Krueppel_Znf"/>
</dbReference>
<feature type="domain" description="C2H2-type" evidence="10">
    <location>
        <begin position="594"/>
        <end position="618"/>
    </location>
</feature>
<keyword evidence="3" id="KW-0677">Repeat</keyword>
<evidence type="ECO:0000256" key="5">
    <source>
        <dbReference type="ARBA" id="ARBA00022833"/>
    </source>
</evidence>
<evidence type="ECO:0000313" key="12">
    <source>
        <dbReference type="Proteomes" id="UP001549921"/>
    </source>
</evidence>
<dbReference type="PROSITE" id="PS00028">
    <property type="entry name" value="ZINC_FINGER_C2H2_1"/>
    <property type="match status" value="9"/>
</dbReference>
<organism evidence="11 12">
    <name type="scientific">Loxostege sticticalis</name>
    <name type="common">Beet webworm moth</name>
    <dbReference type="NCBI Taxonomy" id="481309"/>
    <lineage>
        <taxon>Eukaryota</taxon>
        <taxon>Metazoa</taxon>
        <taxon>Ecdysozoa</taxon>
        <taxon>Arthropoda</taxon>
        <taxon>Hexapoda</taxon>
        <taxon>Insecta</taxon>
        <taxon>Pterygota</taxon>
        <taxon>Neoptera</taxon>
        <taxon>Endopterygota</taxon>
        <taxon>Lepidoptera</taxon>
        <taxon>Glossata</taxon>
        <taxon>Ditrysia</taxon>
        <taxon>Pyraloidea</taxon>
        <taxon>Crambidae</taxon>
        <taxon>Pyraustinae</taxon>
        <taxon>Loxostege</taxon>
    </lineage>
</organism>
<reference evidence="11 12" key="1">
    <citation type="submission" date="2024-06" db="EMBL/GenBank/DDBJ databases">
        <title>A chromosome-level genome assembly of beet webworm, Loxostege sticticalis.</title>
        <authorList>
            <person name="Zhang Y."/>
        </authorList>
    </citation>
    <scope>NUCLEOTIDE SEQUENCE [LARGE SCALE GENOMIC DNA]</scope>
    <source>
        <strain evidence="11">AQ028</strain>
        <tissue evidence="11">Male pupae</tissue>
    </source>
</reference>
<evidence type="ECO:0000256" key="6">
    <source>
        <dbReference type="ARBA" id="ARBA00023125"/>
    </source>
</evidence>